<dbReference type="Pfam" id="PF21365">
    <property type="entry name" value="Glyco_hydro_31_3rd"/>
    <property type="match status" value="1"/>
</dbReference>
<dbReference type="SUPFAM" id="SSF51445">
    <property type="entry name" value="(Trans)glycosidases"/>
    <property type="match status" value="1"/>
</dbReference>
<dbReference type="EMBL" id="JAEEGA010000004">
    <property type="protein sequence ID" value="MBP1041012.1"/>
    <property type="molecule type" value="Genomic_DNA"/>
</dbReference>
<comment type="similarity">
    <text evidence="1 4">Belongs to the glycosyl hydrolase 31 family.</text>
</comment>
<dbReference type="InterPro" id="IPR017853">
    <property type="entry name" value="GH"/>
</dbReference>
<evidence type="ECO:0000256" key="4">
    <source>
        <dbReference type="RuleBase" id="RU361185"/>
    </source>
</evidence>
<comment type="caution">
    <text evidence="7">The sequence shown here is derived from an EMBL/GenBank/DDBJ whole genome shotgun (WGS) entry which is preliminary data.</text>
</comment>
<dbReference type="PANTHER" id="PTHR43053">
    <property type="entry name" value="GLYCOSIDASE FAMILY 31"/>
    <property type="match status" value="1"/>
</dbReference>
<evidence type="ECO:0000256" key="3">
    <source>
        <dbReference type="ARBA" id="ARBA00023295"/>
    </source>
</evidence>
<dbReference type="Gene3D" id="2.60.40.1180">
    <property type="entry name" value="Golgi alpha-mannosidase II"/>
    <property type="match status" value="1"/>
</dbReference>
<feature type="domain" description="Glycoside hydrolase family 31 TIM barrel" evidence="5">
    <location>
        <begin position="119"/>
        <end position="409"/>
    </location>
</feature>
<dbReference type="InterPro" id="IPR013780">
    <property type="entry name" value="Glyco_hydro_b"/>
</dbReference>
<keyword evidence="2 4" id="KW-0378">Hydrolase</keyword>
<feature type="domain" description="Glycosyl hydrolase family 31 C-terminal" evidence="6">
    <location>
        <begin position="419"/>
        <end position="496"/>
    </location>
</feature>
<evidence type="ECO:0000259" key="5">
    <source>
        <dbReference type="Pfam" id="PF01055"/>
    </source>
</evidence>
<dbReference type="SUPFAM" id="SSF51011">
    <property type="entry name" value="Glycosyl hydrolase domain"/>
    <property type="match status" value="1"/>
</dbReference>
<name>A0A940PAK6_9ENTE</name>
<gene>
    <name evidence="7" type="ORF">I6N95_08355</name>
</gene>
<evidence type="ECO:0000313" key="7">
    <source>
        <dbReference type="EMBL" id="MBP1041012.1"/>
    </source>
</evidence>
<dbReference type="PANTHER" id="PTHR43053:SF4">
    <property type="entry name" value="MYOGENESIS-REGULATING GLYCOSIDASE"/>
    <property type="match status" value="1"/>
</dbReference>
<dbReference type="InterPro" id="IPR048395">
    <property type="entry name" value="Glyco_hydro_31_C"/>
</dbReference>
<accession>A0A940PAK6</accession>
<dbReference type="AlphaFoldDB" id="A0A940PAK6"/>
<dbReference type="InterPro" id="IPR050985">
    <property type="entry name" value="Alpha-glycosidase_related"/>
</dbReference>
<dbReference type="Pfam" id="PF01055">
    <property type="entry name" value="Glyco_hydro_31_2nd"/>
    <property type="match status" value="1"/>
</dbReference>
<dbReference type="GO" id="GO:0004553">
    <property type="term" value="F:hydrolase activity, hydrolyzing O-glycosyl compounds"/>
    <property type="evidence" value="ECO:0007669"/>
    <property type="project" value="InterPro"/>
</dbReference>
<organism evidence="7 8">
    <name type="scientific">Vagococcus allomyrinae</name>
    <dbReference type="NCBI Taxonomy" id="2794353"/>
    <lineage>
        <taxon>Bacteria</taxon>
        <taxon>Bacillati</taxon>
        <taxon>Bacillota</taxon>
        <taxon>Bacilli</taxon>
        <taxon>Lactobacillales</taxon>
        <taxon>Enterococcaceae</taxon>
        <taxon>Vagococcus</taxon>
    </lineage>
</organism>
<evidence type="ECO:0000256" key="2">
    <source>
        <dbReference type="ARBA" id="ARBA00022801"/>
    </source>
</evidence>
<evidence type="ECO:0000256" key="1">
    <source>
        <dbReference type="ARBA" id="ARBA00007806"/>
    </source>
</evidence>
<evidence type="ECO:0000259" key="6">
    <source>
        <dbReference type="Pfam" id="PF21365"/>
    </source>
</evidence>
<sequence>MEIKMLENEYWYGTAVAHGREMPLHKESHLAIDLRVNQTVNQTMPLLVSSKGRYLWHAQGFYLQVENGLLISDREILLQTGFDNLKGAYLAAMANHFPFSSSAPNEALFEKIIYNTWIELTFFQSQAAVLAYAKGLIDQQLPAGVLMIDDGWSNSYGDWRFHSGNFPQPKQMISELKALGFEVMVWVCPFVTADTVAYREAAALDILIKAADGQPLITKWWNGYSAVLDLSHPQADAWLTQQLDQLLALGIAGFKFDAGDSLYYPADMVTFGHTSPDEQSNAWANFGSKYSFNEFRVTAKAGGYPLLQRLSDKDHAWGATGIASLIPDTLLQGITGHAYSCPDMIGGGEYLNFQEITHLDQELFVRHAEIACLLPAMQFSAAPYHLDPPYLAAIQRSLAVRQSYLPEIMQLVAHAQQTGEPIIRYLSYEFPAEPVETITDQFMLGADLLVAPIYQKGHRKRHVYLPKGRWTLAEKSYESKGERVEVEMPLGVPAVFRRHR</sequence>
<keyword evidence="8" id="KW-1185">Reference proteome</keyword>
<dbReference type="RefSeq" id="WP_209526639.1">
    <property type="nucleotide sequence ID" value="NZ_JAEEGA010000004.1"/>
</dbReference>
<evidence type="ECO:0000313" key="8">
    <source>
        <dbReference type="Proteomes" id="UP000674938"/>
    </source>
</evidence>
<dbReference type="GO" id="GO:0005975">
    <property type="term" value="P:carbohydrate metabolic process"/>
    <property type="evidence" value="ECO:0007669"/>
    <property type="project" value="InterPro"/>
</dbReference>
<proteinExistence type="inferred from homology"/>
<dbReference type="Proteomes" id="UP000674938">
    <property type="component" value="Unassembled WGS sequence"/>
</dbReference>
<dbReference type="Gene3D" id="3.20.20.80">
    <property type="entry name" value="Glycosidases"/>
    <property type="match status" value="1"/>
</dbReference>
<reference evidence="7" key="1">
    <citation type="submission" date="2020-12" db="EMBL/GenBank/DDBJ databases">
        <title>Vagococcus allomyrinae sp. nov. and Enterococcus lavae sp. nov., isolated from the larvae of Allomyrina dichotoma.</title>
        <authorList>
            <person name="Lee S.D."/>
        </authorList>
    </citation>
    <scope>NUCLEOTIDE SEQUENCE</scope>
    <source>
        <strain evidence="7">BWB3-3</strain>
    </source>
</reference>
<protein>
    <submittedName>
        <fullName evidence="7">Alpha-galactosidase</fullName>
    </submittedName>
</protein>
<dbReference type="CDD" id="cd06592">
    <property type="entry name" value="GH31_NET37"/>
    <property type="match status" value="1"/>
</dbReference>
<dbReference type="InterPro" id="IPR000322">
    <property type="entry name" value="Glyco_hydro_31_TIM"/>
</dbReference>
<keyword evidence="3 4" id="KW-0326">Glycosidase</keyword>